<evidence type="ECO:0000256" key="2">
    <source>
        <dbReference type="SAM" id="Phobius"/>
    </source>
</evidence>
<keyword evidence="4" id="KW-1185">Reference proteome</keyword>
<comment type="caution">
    <text evidence="3">The sequence shown here is derived from an EMBL/GenBank/DDBJ whole genome shotgun (WGS) entry which is preliminary data.</text>
</comment>
<protein>
    <submittedName>
        <fullName evidence="3">Uncharacterized protein</fullName>
    </submittedName>
</protein>
<evidence type="ECO:0000313" key="4">
    <source>
        <dbReference type="Proteomes" id="UP000683360"/>
    </source>
</evidence>
<evidence type="ECO:0000256" key="1">
    <source>
        <dbReference type="SAM" id="MobiDB-lite"/>
    </source>
</evidence>
<reference evidence="3" key="1">
    <citation type="submission" date="2021-03" db="EMBL/GenBank/DDBJ databases">
        <authorList>
            <person name="Bekaert M."/>
        </authorList>
    </citation>
    <scope>NUCLEOTIDE SEQUENCE</scope>
</reference>
<keyword evidence="2" id="KW-0812">Transmembrane</keyword>
<keyword evidence="2" id="KW-1133">Transmembrane helix</keyword>
<gene>
    <name evidence="3" type="ORF">MEDL_20687</name>
</gene>
<dbReference type="AlphaFoldDB" id="A0A8S3RMU5"/>
<organism evidence="3 4">
    <name type="scientific">Mytilus edulis</name>
    <name type="common">Blue mussel</name>
    <dbReference type="NCBI Taxonomy" id="6550"/>
    <lineage>
        <taxon>Eukaryota</taxon>
        <taxon>Metazoa</taxon>
        <taxon>Spiralia</taxon>
        <taxon>Lophotrochozoa</taxon>
        <taxon>Mollusca</taxon>
        <taxon>Bivalvia</taxon>
        <taxon>Autobranchia</taxon>
        <taxon>Pteriomorphia</taxon>
        <taxon>Mytilida</taxon>
        <taxon>Mytiloidea</taxon>
        <taxon>Mytilidae</taxon>
        <taxon>Mytilinae</taxon>
        <taxon>Mytilus</taxon>
    </lineage>
</organism>
<dbReference type="EMBL" id="CAJPWZ010001046">
    <property type="protein sequence ID" value="CAG2206357.1"/>
    <property type="molecule type" value="Genomic_DNA"/>
</dbReference>
<feature type="transmembrane region" description="Helical" evidence="2">
    <location>
        <begin position="227"/>
        <end position="250"/>
    </location>
</feature>
<accession>A0A8S3RMU5</accession>
<name>A0A8S3RMU5_MYTED</name>
<sequence>MTMGSMMCPTCPVINCPTTQSTCPPTVSTSTSTIQPTTTGQSCDVNELQALRDEIVEWNFCQTISNSEDCNNNARCTLNMRTGCCHVLLFYLSTIITEELSYAQCQQQDSSPLLFLYGLGSGITIGSSIYPTCPTCTKCPKCPACPMVSCPQSTVTCPPVVSILPNTIEPCQCPTTTTSQPCVVIWTVDDLVNFDQGDAQEWHWLMHSMMVTGKHTEGADMSMALKAMAIGVGCFIGGTLIGAIITTIIAKKQMKLMNRRYQPPFQKDEDDETANFHEDDRYL</sequence>
<feature type="region of interest" description="Disordered" evidence="1">
    <location>
        <begin position="261"/>
        <end position="283"/>
    </location>
</feature>
<feature type="compositionally biased region" description="Basic and acidic residues" evidence="1">
    <location>
        <begin position="274"/>
        <end position="283"/>
    </location>
</feature>
<proteinExistence type="predicted"/>
<dbReference type="Proteomes" id="UP000683360">
    <property type="component" value="Unassembled WGS sequence"/>
</dbReference>
<keyword evidence="2" id="KW-0472">Membrane</keyword>
<evidence type="ECO:0000313" key="3">
    <source>
        <dbReference type="EMBL" id="CAG2206357.1"/>
    </source>
</evidence>